<evidence type="ECO:0000259" key="7">
    <source>
        <dbReference type="PROSITE" id="PS50850"/>
    </source>
</evidence>
<dbReference type="InterPro" id="IPR020846">
    <property type="entry name" value="MFS_dom"/>
</dbReference>
<evidence type="ECO:0000256" key="6">
    <source>
        <dbReference type="SAM" id="Phobius"/>
    </source>
</evidence>
<dbReference type="PROSITE" id="PS50850">
    <property type="entry name" value="MFS"/>
    <property type="match status" value="1"/>
</dbReference>
<dbReference type="Pfam" id="PF07690">
    <property type="entry name" value="MFS_1"/>
    <property type="match status" value="1"/>
</dbReference>
<keyword evidence="4 6" id="KW-0472">Membrane</keyword>
<organism evidence="8 9">
    <name type="scientific">Nocardioides imazamoxiresistens</name>
    <dbReference type="NCBI Taxonomy" id="3231893"/>
    <lineage>
        <taxon>Bacteria</taxon>
        <taxon>Bacillati</taxon>
        <taxon>Actinomycetota</taxon>
        <taxon>Actinomycetes</taxon>
        <taxon>Propionibacteriales</taxon>
        <taxon>Nocardioidaceae</taxon>
        <taxon>Nocardioides</taxon>
    </lineage>
</organism>
<evidence type="ECO:0000313" key="8">
    <source>
        <dbReference type="EMBL" id="MDT9594575.1"/>
    </source>
</evidence>
<proteinExistence type="predicted"/>
<feature type="transmembrane region" description="Helical" evidence="6">
    <location>
        <begin position="285"/>
        <end position="303"/>
    </location>
</feature>
<dbReference type="EMBL" id="JAVYII010000007">
    <property type="protein sequence ID" value="MDT9594575.1"/>
    <property type="molecule type" value="Genomic_DNA"/>
</dbReference>
<feature type="domain" description="Major facilitator superfamily (MFS) profile" evidence="7">
    <location>
        <begin position="7"/>
        <end position="395"/>
    </location>
</feature>
<feature type="transmembrane region" description="Helical" evidence="6">
    <location>
        <begin position="72"/>
        <end position="92"/>
    </location>
</feature>
<feature type="transmembrane region" description="Helical" evidence="6">
    <location>
        <begin position="369"/>
        <end position="390"/>
    </location>
</feature>
<feature type="transmembrane region" description="Helical" evidence="6">
    <location>
        <begin position="132"/>
        <end position="156"/>
    </location>
</feature>
<reference evidence="8 9" key="1">
    <citation type="submission" date="2023-08" db="EMBL/GenBank/DDBJ databases">
        <title>Nocardioides seae sp. nov., a bacterium isolated from a soil.</title>
        <authorList>
            <person name="Wang X."/>
        </authorList>
    </citation>
    <scope>NUCLEOTIDE SEQUENCE [LARGE SCALE GENOMIC DNA]</scope>
    <source>
        <strain evidence="8 9">YZH12</strain>
    </source>
</reference>
<dbReference type="PANTHER" id="PTHR23514">
    <property type="entry name" value="BYPASS OF STOP CODON PROTEIN 6"/>
    <property type="match status" value="1"/>
</dbReference>
<protein>
    <submittedName>
        <fullName evidence="8">MFS transporter</fullName>
    </submittedName>
</protein>
<keyword evidence="9" id="KW-1185">Reference proteome</keyword>
<evidence type="ECO:0000256" key="5">
    <source>
        <dbReference type="SAM" id="MobiDB-lite"/>
    </source>
</evidence>
<keyword evidence="2 6" id="KW-0812">Transmembrane</keyword>
<keyword evidence="3 6" id="KW-1133">Transmembrane helix</keyword>
<comment type="subcellular location">
    <subcellularLocation>
        <location evidence="1">Cell membrane</location>
        <topology evidence="1">Multi-pass membrane protein</topology>
    </subcellularLocation>
</comment>
<feature type="transmembrane region" description="Helical" evidence="6">
    <location>
        <begin position="162"/>
        <end position="182"/>
    </location>
</feature>
<evidence type="ECO:0000313" key="9">
    <source>
        <dbReference type="Proteomes" id="UP001268542"/>
    </source>
</evidence>
<evidence type="ECO:0000256" key="1">
    <source>
        <dbReference type="ARBA" id="ARBA00004651"/>
    </source>
</evidence>
<feature type="region of interest" description="Disordered" evidence="5">
    <location>
        <begin position="195"/>
        <end position="214"/>
    </location>
</feature>
<dbReference type="InterPro" id="IPR011701">
    <property type="entry name" value="MFS"/>
</dbReference>
<dbReference type="Proteomes" id="UP001268542">
    <property type="component" value="Unassembled WGS sequence"/>
</dbReference>
<name>A0ABU3PZ82_9ACTN</name>
<dbReference type="InterPro" id="IPR051788">
    <property type="entry name" value="MFS_Transporter"/>
</dbReference>
<gene>
    <name evidence="8" type="ORF">RDV89_15935</name>
</gene>
<feature type="transmembrane region" description="Helical" evidence="6">
    <location>
        <begin position="98"/>
        <end position="120"/>
    </location>
</feature>
<dbReference type="CDD" id="cd17393">
    <property type="entry name" value="MFS_MosC_like"/>
    <property type="match status" value="1"/>
</dbReference>
<feature type="transmembrane region" description="Helical" evidence="6">
    <location>
        <begin position="342"/>
        <end position="363"/>
    </location>
</feature>
<dbReference type="PANTHER" id="PTHR23514:SF13">
    <property type="entry name" value="INNER MEMBRANE PROTEIN YBJJ"/>
    <property type="match status" value="1"/>
</dbReference>
<feature type="transmembrane region" description="Helical" evidence="6">
    <location>
        <begin position="309"/>
        <end position="330"/>
    </location>
</feature>
<dbReference type="InterPro" id="IPR036259">
    <property type="entry name" value="MFS_trans_sf"/>
</dbReference>
<dbReference type="SUPFAM" id="SSF103473">
    <property type="entry name" value="MFS general substrate transporter"/>
    <property type="match status" value="1"/>
</dbReference>
<evidence type="ECO:0000256" key="3">
    <source>
        <dbReference type="ARBA" id="ARBA00022989"/>
    </source>
</evidence>
<feature type="transmembrane region" description="Helical" evidence="6">
    <location>
        <begin position="256"/>
        <end position="278"/>
    </location>
</feature>
<accession>A0ABU3PZ82</accession>
<evidence type="ECO:0000256" key="2">
    <source>
        <dbReference type="ARBA" id="ARBA00022692"/>
    </source>
</evidence>
<evidence type="ECO:0000256" key="4">
    <source>
        <dbReference type="ARBA" id="ARBA00023136"/>
    </source>
</evidence>
<feature type="compositionally biased region" description="Low complexity" evidence="5">
    <location>
        <begin position="195"/>
        <end position="206"/>
    </location>
</feature>
<comment type="caution">
    <text evidence="8">The sequence shown here is derived from an EMBL/GenBank/DDBJ whole genome shotgun (WGS) entry which is preliminary data.</text>
</comment>
<dbReference type="Gene3D" id="1.20.1250.20">
    <property type="entry name" value="MFS general substrate transporter like domains"/>
    <property type="match status" value="2"/>
</dbReference>
<feature type="transmembrane region" description="Helical" evidence="6">
    <location>
        <begin position="47"/>
        <end position="65"/>
    </location>
</feature>
<sequence>MSTPMQRRRALTALFFLPGLAIASWVTRTPAIRDELGASTAEMGLVLFGLSAGSMLGILSSGALVRRMGARPVILLGVVAVVASMPTTGLGAEVGSAPLVTAGLFLFGAGMGGGEVAMNVEGAAVEEQSGRPFLHALHGWFSLGTVVGAVAGIAFTARAVPVLPHLLAVGAIGAVLVALGVPRLPHGTGRVRGAAAVPAAETQEAPSPAPGRPRPDRTLVLVGVVVLAMALAEGTANDWLPLVMVDGHDLDPALGSGVYALFAAAMTVGRLAGGPVIVRLGHARVLAASAALGVVGIVAVSVVDHQVVAALAVVLWGLGTSLGFPVAISAAGGSGPDPTRRVALVATAGYVAFLVGPPALGFLGDHEGLRAALLVPAGVLGVAVLAALWLPSARPGRPGADPGAELRGSSTRP</sequence>
<feature type="transmembrane region" description="Helical" evidence="6">
    <location>
        <begin position="218"/>
        <end position="236"/>
    </location>
</feature>